<comment type="caution">
    <text evidence="2">The sequence shown here is derived from an EMBL/GenBank/DDBJ whole genome shotgun (WGS) entry which is preliminary data.</text>
</comment>
<feature type="transmembrane region" description="Helical" evidence="1">
    <location>
        <begin position="82"/>
        <end position="99"/>
    </location>
</feature>
<feature type="transmembrane region" description="Helical" evidence="1">
    <location>
        <begin position="105"/>
        <end position="129"/>
    </location>
</feature>
<proteinExistence type="predicted"/>
<accession>A0ABV5ZZM5</accession>
<feature type="transmembrane region" description="Helical" evidence="1">
    <location>
        <begin position="267"/>
        <end position="287"/>
    </location>
</feature>
<dbReference type="RefSeq" id="WP_377854525.1">
    <property type="nucleotide sequence ID" value="NZ_JBHLZU010000018.1"/>
</dbReference>
<name>A0ABV5ZZM5_9PSEU</name>
<evidence type="ECO:0000313" key="2">
    <source>
        <dbReference type="EMBL" id="MFB9906354.1"/>
    </source>
</evidence>
<gene>
    <name evidence="2" type="ORF">ACFFQA_20660</name>
</gene>
<feature type="transmembrane region" description="Helical" evidence="1">
    <location>
        <begin position="12"/>
        <end position="29"/>
    </location>
</feature>
<sequence length="380" mass="40075">MTDRALTRISALTLFWSLLATAFGLWWAVDTTAYPFGANDSRPGGGSLLAFVDVRVGAIVLLALGVLGVAAALSLRRGIGRAVVPWLGGLHAVLFGLCVPDMQVVILVGYLVALVGPIVLVVALVAGALRSLRSSLIVFGGLILIGLIGWWSGILDGTAFSALVNAGVAPENQLSARPLYMVFFLAGGLAWGWAAVVAFRTRKDRCGSCGRQGAAWTEPAEAARWGRVVTIAAALCPLPYGLLRMTWLTPVAVLGPEDVSSEPGIRLMGLLLGFAAIGGSVLTLGLIQRWGEIWPRWVPVLRGRPVPLAFPVVFGSLIAAVMAFAGVSFGITAFSGPDPRPLLLLVFPFPLWAPLLAAAVLAHYYRRRPACRHCAVAAGR</sequence>
<evidence type="ECO:0008006" key="4">
    <source>
        <dbReference type="Google" id="ProtNLM"/>
    </source>
</evidence>
<feature type="transmembrane region" description="Helical" evidence="1">
    <location>
        <begin position="228"/>
        <end position="247"/>
    </location>
</feature>
<keyword evidence="3" id="KW-1185">Reference proteome</keyword>
<reference evidence="2 3" key="1">
    <citation type="submission" date="2024-09" db="EMBL/GenBank/DDBJ databases">
        <authorList>
            <person name="Sun Q."/>
            <person name="Mori K."/>
        </authorList>
    </citation>
    <scope>NUCLEOTIDE SEQUENCE [LARGE SCALE GENOMIC DNA]</scope>
    <source>
        <strain evidence="2 3">TBRC 7907</strain>
    </source>
</reference>
<organism evidence="2 3">
    <name type="scientific">Allokutzneria oryzae</name>
    <dbReference type="NCBI Taxonomy" id="1378989"/>
    <lineage>
        <taxon>Bacteria</taxon>
        <taxon>Bacillati</taxon>
        <taxon>Actinomycetota</taxon>
        <taxon>Actinomycetes</taxon>
        <taxon>Pseudonocardiales</taxon>
        <taxon>Pseudonocardiaceae</taxon>
        <taxon>Allokutzneria</taxon>
    </lineage>
</organism>
<dbReference type="Proteomes" id="UP001589693">
    <property type="component" value="Unassembled WGS sequence"/>
</dbReference>
<feature type="transmembrane region" description="Helical" evidence="1">
    <location>
        <begin position="49"/>
        <end position="75"/>
    </location>
</feature>
<evidence type="ECO:0000256" key="1">
    <source>
        <dbReference type="SAM" id="Phobius"/>
    </source>
</evidence>
<feature type="transmembrane region" description="Helical" evidence="1">
    <location>
        <begin position="343"/>
        <end position="365"/>
    </location>
</feature>
<feature type="transmembrane region" description="Helical" evidence="1">
    <location>
        <begin position="136"/>
        <end position="154"/>
    </location>
</feature>
<keyword evidence="1" id="KW-1133">Transmembrane helix</keyword>
<keyword evidence="1" id="KW-0472">Membrane</keyword>
<dbReference type="EMBL" id="JBHLZU010000018">
    <property type="protein sequence ID" value="MFB9906354.1"/>
    <property type="molecule type" value="Genomic_DNA"/>
</dbReference>
<keyword evidence="1" id="KW-0812">Transmembrane</keyword>
<evidence type="ECO:0000313" key="3">
    <source>
        <dbReference type="Proteomes" id="UP001589693"/>
    </source>
</evidence>
<feature type="transmembrane region" description="Helical" evidence="1">
    <location>
        <begin position="308"/>
        <end position="331"/>
    </location>
</feature>
<protein>
    <recommendedName>
        <fullName evidence="4">DUF998 domain-containing protein</fullName>
    </recommendedName>
</protein>
<feature type="transmembrane region" description="Helical" evidence="1">
    <location>
        <begin position="179"/>
        <end position="199"/>
    </location>
</feature>